<evidence type="ECO:0008006" key="5">
    <source>
        <dbReference type="Google" id="ProtNLM"/>
    </source>
</evidence>
<reference evidence="3 4" key="1">
    <citation type="submission" date="2015-09" db="EMBL/GenBank/DDBJ databases">
        <authorList>
            <consortium name="Pathogen Informatics"/>
        </authorList>
    </citation>
    <scope>NUCLEOTIDE SEQUENCE [LARGE SCALE GENOMIC DNA]</scope>
    <source>
        <strain evidence="3 4">2789STDY5834841</strain>
    </source>
</reference>
<dbReference type="EMBL" id="CYZO01000027">
    <property type="protein sequence ID" value="CUO25448.1"/>
    <property type="molecule type" value="Genomic_DNA"/>
</dbReference>
<dbReference type="AlphaFoldDB" id="A0A174DML9"/>
<dbReference type="RefSeq" id="WP_055159189.1">
    <property type="nucleotide sequence ID" value="NZ_CAUWFF010000001.1"/>
</dbReference>
<gene>
    <name evidence="3" type="ORF">ERS852456_02031</name>
</gene>
<name>A0A174DML9_9FIRM</name>
<evidence type="ECO:0000256" key="1">
    <source>
        <dbReference type="SAM" id="MobiDB-lite"/>
    </source>
</evidence>
<feature type="region of interest" description="Disordered" evidence="1">
    <location>
        <begin position="26"/>
        <end position="49"/>
    </location>
</feature>
<feature type="transmembrane region" description="Helical" evidence="2">
    <location>
        <begin position="54"/>
        <end position="72"/>
    </location>
</feature>
<evidence type="ECO:0000313" key="4">
    <source>
        <dbReference type="Proteomes" id="UP000095787"/>
    </source>
</evidence>
<keyword evidence="2" id="KW-0812">Transmembrane</keyword>
<keyword evidence="2" id="KW-1133">Transmembrane helix</keyword>
<protein>
    <recommendedName>
        <fullName evidence="5">LPXTG cell wall anchor domain-containing protein</fullName>
    </recommendedName>
</protein>
<organism evidence="3 4">
    <name type="scientific">[Ruminococcus] torques</name>
    <dbReference type="NCBI Taxonomy" id="33039"/>
    <lineage>
        <taxon>Bacteria</taxon>
        <taxon>Bacillati</taxon>
        <taxon>Bacillota</taxon>
        <taxon>Clostridia</taxon>
        <taxon>Lachnospirales</taxon>
        <taxon>Lachnospiraceae</taxon>
        <taxon>Mediterraneibacter</taxon>
    </lineage>
</organism>
<accession>A0A174DML9</accession>
<sequence length="81" mass="8931">MEKELLRVADYSAVDAAIAKANGLEKKDVNQTSKPNNHTNNKEKAPTTADTNDVMGYMIVCISALLMTGLLYSKRKQRTSN</sequence>
<evidence type="ECO:0000313" key="3">
    <source>
        <dbReference type="EMBL" id="CUO25448.1"/>
    </source>
</evidence>
<dbReference type="Proteomes" id="UP000095787">
    <property type="component" value="Unassembled WGS sequence"/>
</dbReference>
<evidence type="ECO:0000256" key="2">
    <source>
        <dbReference type="SAM" id="Phobius"/>
    </source>
</evidence>
<keyword evidence="2" id="KW-0472">Membrane</keyword>
<feature type="compositionally biased region" description="Polar residues" evidence="1">
    <location>
        <begin position="30"/>
        <end position="39"/>
    </location>
</feature>
<proteinExistence type="predicted"/>